<organism evidence="1 2">
    <name type="scientific">Polarella glacialis</name>
    <name type="common">Dinoflagellate</name>
    <dbReference type="NCBI Taxonomy" id="89957"/>
    <lineage>
        <taxon>Eukaryota</taxon>
        <taxon>Sar</taxon>
        <taxon>Alveolata</taxon>
        <taxon>Dinophyceae</taxon>
        <taxon>Suessiales</taxon>
        <taxon>Suessiaceae</taxon>
        <taxon>Polarella</taxon>
    </lineage>
</organism>
<protein>
    <submittedName>
        <fullName evidence="1">Uncharacterized protein</fullName>
    </submittedName>
</protein>
<keyword evidence="2" id="KW-1185">Reference proteome</keyword>
<name>A0A813EA38_POLGL</name>
<accession>A0A813EA38</accession>
<evidence type="ECO:0000313" key="2">
    <source>
        <dbReference type="Proteomes" id="UP000654075"/>
    </source>
</evidence>
<feature type="non-terminal residue" evidence="1">
    <location>
        <position position="311"/>
    </location>
</feature>
<proteinExistence type="predicted"/>
<sequence>MTFADILDMVVEQEGRCAYSGVAMEMLMPNSHWRMSLERRTNTEGYSRNNCALIAAEFNTSDYSRHPGVDLAEVGGTAQWSEAKFRSVFELRLFAMDLCQLAKDIRDARIKQPSSRLPVTSWPRSPNAAGEWSCCSCGLQKYPSEFYKNHRQTGDLHSYCKACAKERYRRRGKTFRGNAQRLLVQARRRSRFRGQAFALDLDDMLQMLWLQKGRCFYSGIPLQYKQQHTDWRMSLERLDNSIGYIRSNCVLIAVEFNTSDHSRNIARTTVFGTAQWSRAKVAHVWGHPGAQSLSAYLCDARVPAGQPLPEN</sequence>
<reference evidence="1" key="1">
    <citation type="submission" date="2021-02" db="EMBL/GenBank/DDBJ databases">
        <authorList>
            <person name="Dougan E. K."/>
            <person name="Rhodes N."/>
            <person name="Thang M."/>
            <person name="Chan C."/>
        </authorList>
    </citation>
    <scope>NUCLEOTIDE SEQUENCE</scope>
</reference>
<dbReference type="Gene3D" id="3.30.40.220">
    <property type="match status" value="2"/>
</dbReference>
<dbReference type="AlphaFoldDB" id="A0A813EA38"/>
<gene>
    <name evidence="1" type="ORF">PGLA1383_LOCUS17302</name>
</gene>
<dbReference type="OrthoDB" id="447489at2759"/>
<evidence type="ECO:0000313" key="1">
    <source>
        <dbReference type="EMBL" id="CAE8598900.1"/>
    </source>
</evidence>
<comment type="caution">
    <text evidence="1">The sequence shown here is derived from an EMBL/GenBank/DDBJ whole genome shotgun (WGS) entry which is preliminary data.</text>
</comment>
<dbReference type="OMA" id="DARIKQP"/>
<dbReference type="EMBL" id="CAJNNV010010660">
    <property type="protein sequence ID" value="CAE8598900.1"/>
    <property type="molecule type" value="Genomic_DNA"/>
</dbReference>
<dbReference type="Proteomes" id="UP000654075">
    <property type="component" value="Unassembled WGS sequence"/>
</dbReference>